<name>A0A100VNN8_PAEAM</name>
<comment type="caution">
    <text evidence="2">The sequence shown here is derived from an EMBL/GenBank/DDBJ whole genome shotgun (WGS) entry which is preliminary data.</text>
</comment>
<dbReference type="EMBL" id="BCNV01000001">
    <property type="protein sequence ID" value="GAS83266.1"/>
    <property type="molecule type" value="Genomic_DNA"/>
</dbReference>
<evidence type="ECO:0000259" key="1">
    <source>
        <dbReference type="Pfam" id="PF07791"/>
    </source>
</evidence>
<proteinExistence type="predicted"/>
<accession>A0A100VNN8</accession>
<evidence type="ECO:0000313" key="3">
    <source>
        <dbReference type="Proteomes" id="UP000069697"/>
    </source>
</evidence>
<feature type="domain" description="Immunity MXAN-0049 protein" evidence="1">
    <location>
        <begin position="57"/>
        <end position="183"/>
    </location>
</feature>
<dbReference type="Proteomes" id="UP000069697">
    <property type="component" value="Unassembled WGS sequence"/>
</dbReference>
<gene>
    <name evidence="2" type="ORF">PAHA3_3344</name>
</gene>
<organism evidence="2 3">
    <name type="scientific">Paenibacillus amylolyticus</name>
    <dbReference type="NCBI Taxonomy" id="1451"/>
    <lineage>
        <taxon>Bacteria</taxon>
        <taxon>Bacillati</taxon>
        <taxon>Bacillota</taxon>
        <taxon>Bacilli</taxon>
        <taxon>Bacillales</taxon>
        <taxon>Paenibacillaceae</taxon>
        <taxon>Paenibacillus</taxon>
    </lineage>
</organism>
<dbReference type="InterPro" id="IPR012433">
    <property type="entry name" value="Imm11"/>
</dbReference>
<dbReference type="Pfam" id="PF07791">
    <property type="entry name" value="Imm11"/>
    <property type="match status" value="1"/>
</dbReference>
<dbReference type="AlphaFoldDB" id="A0A100VNN8"/>
<evidence type="ECO:0000313" key="2">
    <source>
        <dbReference type="EMBL" id="GAS83266.1"/>
    </source>
</evidence>
<reference evidence="2 3" key="1">
    <citation type="journal article" date="2016" name="Genome Announc.">
        <title>Draft Genome Sequence of Paenibacillus amylolyticus Heshi-A3, Isolated from Fermented Rice Bran in a Japanese Fermented Seafood Dish.</title>
        <authorList>
            <person name="Akuzawa S."/>
            <person name="Nagaoka J."/>
            <person name="Kanekatsu M."/>
            <person name="Kubota E."/>
            <person name="Ohtake R."/>
            <person name="Suzuki T."/>
            <person name="Kanesaki Y."/>
        </authorList>
    </citation>
    <scope>NUCLEOTIDE SEQUENCE [LARGE SCALE GENOMIC DNA]</scope>
    <source>
        <strain evidence="2 3">Heshi-A3</strain>
    </source>
</reference>
<sequence>MNYYFLESQYPLRGFISGGTTFTPQLDMNYLALENLLPEGTTAEVELLSTVRNLNVDYFETITGTRHVSDRFKTLLEETKTNTQFIPTTVCYHDGRSVEKNYWTVHQLDRLDVFDYERSEYGRKAVIAASVQQPPRKIVKVVSQICLHEERIGEHEFFMLDYINIFKPIVSKDFYDVCRKHGLNMNVTEVGNVSI</sequence>
<reference evidence="3" key="2">
    <citation type="submission" date="2016-01" db="EMBL/GenBank/DDBJ databases">
        <title>Draft Genome Sequence of Paenibacillus amylolyticus Heshi-A3 that Was Isolated from Fermented Rice Bran with Aging Salted Mackerel, Which Was Named Heshiko as Traditional Fermented Seafood in Japan.</title>
        <authorList>
            <person name="Akuzawa S."/>
            <person name="Nakagawa J."/>
            <person name="Kanekatsu T."/>
            <person name="Kubota E."/>
            <person name="Ohtake R."/>
            <person name="Suzuki T."/>
            <person name="Kanesaki Y."/>
        </authorList>
    </citation>
    <scope>NUCLEOTIDE SEQUENCE [LARGE SCALE GENOMIC DNA]</scope>
    <source>
        <strain evidence="3">Heshi-A3</strain>
    </source>
</reference>
<protein>
    <recommendedName>
        <fullName evidence="1">Immunity MXAN-0049 protein domain-containing protein</fullName>
    </recommendedName>
</protein>
<dbReference type="RefSeq" id="WP_062835629.1">
    <property type="nucleotide sequence ID" value="NZ_BCNV01000001.1"/>
</dbReference>